<feature type="domain" description="Fibronectin type-III" evidence="1">
    <location>
        <begin position="253"/>
        <end position="341"/>
    </location>
</feature>
<dbReference type="EMBL" id="JARBDR010000919">
    <property type="protein sequence ID" value="KAJ8300075.1"/>
    <property type="molecule type" value="Genomic_DNA"/>
</dbReference>
<dbReference type="Proteomes" id="UP001217089">
    <property type="component" value="Unassembled WGS sequence"/>
</dbReference>
<dbReference type="InterPro" id="IPR036116">
    <property type="entry name" value="FN3_sf"/>
</dbReference>
<protein>
    <recommendedName>
        <fullName evidence="1">Fibronectin type-III domain-containing protein</fullName>
    </recommendedName>
</protein>
<dbReference type="Pfam" id="PF00041">
    <property type="entry name" value="fn3"/>
    <property type="match status" value="3"/>
</dbReference>
<sequence>MLYGVYILFFISFSEKSCPITAIDQSMIQPDFDIHRFAGLWYVHSSTTTMFGNSTRQSMFRELTVDENGGVKAVYTYTDYQYAIGFLMYCANLNSEQECLELRKQVEIWSKSTSPIPIDVMRNLKRKAVQTLCVQMNDFTDQELGTGDSSDSTSHKPSVRNVHAEAVSSTAVNVSWDPPREGASEITKYQIIFYVPTEKLISFVDTTNTSCLLTGLRKFTVYGIVVVPYNANGRGIVRHEELVRTDSDIPSGAPQNVVLQVINSTSFNIRWEPPVYGERNGLITGYVVTVRKPERCIHQVTVPRRQRSYTVTGLTANQTYAAFVIAKGMKEYEVNIKAINAIGQGEAATIRTMTKSDTVLFTWDPIPADEQNGVILNYRLVVAKGTCGDITDLDPSTRSYVATNLEPGTLYRSLIMANTAQGRGPSSVWTEVTTLEEGSTCPIDIVPVFEHFQESQFLGTWYTVYQTSYLWGNSDWSSSTFKFVLDDNRNVNMIFTGHSGTACTPVTSFKTTSSSTAVYNWLHGSNNANRQMELVNQITIKLKFGHMTRIQICLQKRGKSLNCGYKIVYVCHLMISDMSIMMSGLWYEITRTRFTFNDMESIIYYFNTERGSEISSQYAGTMNGVCHTALSSLTKRRGPEYTAGNKCTVPLVKSLHGQEEFDINQFMGEWKIMSFLDHSAAESSQRIYRIATFTHRQENSMIMSLKQAEGPVTTAILESQCHSSMSADFLTSYTSPALVQWGNIIKIITNTFVKILYTDYQDAVFYICKKVQDDGSCNSQDMLVFVLSKTGNQVNTDKVNEINGYWYEIAHTYSPIFTWHSMIVYYQADQFKLGYSGARPEDNVCVGPALGLTKPRCTPTTADFLAPWKILYTDYDTALIPYSCMKVLPDGSCAPYFRRLHILTRNKTISPDLRTKLNSIVAQTCIDPASLLDVTHSVDCKPLIDSVFNPEVK</sequence>
<dbReference type="PROSITE" id="PS50853">
    <property type="entry name" value="FN3"/>
    <property type="match status" value="3"/>
</dbReference>
<evidence type="ECO:0000259" key="1">
    <source>
        <dbReference type="PROSITE" id="PS50853"/>
    </source>
</evidence>
<dbReference type="PRINTS" id="PR00014">
    <property type="entry name" value="FNTYPEIII"/>
</dbReference>
<dbReference type="SMART" id="SM00060">
    <property type="entry name" value="FN3"/>
    <property type="match status" value="3"/>
</dbReference>
<dbReference type="InterPro" id="IPR050713">
    <property type="entry name" value="RTP_Phos/Ushers"/>
</dbReference>
<comment type="caution">
    <text evidence="2">The sequence shown here is derived from an EMBL/GenBank/DDBJ whole genome shotgun (WGS) entry which is preliminary data.</text>
</comment>
<dbReference type="InterPro" id="IPR003961">
    <property type="entry name" value="FN3_dom"/>
</dbReference>
<dbReference type="InterPro" id="IPR013783">
    <property type="entry name" value="Ig-like_fold"/>
</dbReference>
<dbReference type="PANTHER" id="PTHR46957:SF3">
    <property type="entry name" value="CYTOKINE RECEPTOR"/>
    <property type="match status" value="1"/>
</dbReference>
<dbReference type="SUPFAM" id="SSF49265">
    <property type="entry name" value="Fibronectin type III"/>
    <property type="match status" value="2"/>
</dbReference>
<dbReference type="Gene3D" id="2.40.128.20">
    <property type="match status" value="4"/>
</dbReference>
<dbReference type="SUPFAM" id="SSF50814">
    <property type="entry name" value="Lipocalins"/>
    <property type="match status" value="4"/>
</dbReference>
<reference evidence="2 3" key="1">
    <citation type="submission" date="2022-12" db="EMBL/GenBank/DDBJ databases">
        <title>Chromosome-level genome of Tegillarca granosa.</title>
        <authorList>
            <person name="Kim J."/>
        </authorList>
    </citation>
    <scope>NUCLEOTIDE SEQUENCE [LARGE SCALE GENOMIC DNA]</scope>
    <source>
        <strain evidence="2">Teg-2019</strain>
        <tissue evidence="2">Adductor muscle</tissue>
    </source>
</reference>
<evidence type="ECO:0000313" key="3">
    <source>
        <dbReference type="Proteomes" id="UP001217089"/>
    </source>
</evidence>
<dbReference type="InterPro" id="IPR012674">
    <property type="entry name" value="Calycin"/>
</dbReference>
<dbReference type="CDD" id="cd00063">
    <property type="entry name" value="FN3"/>
    <property type="match status" value="3"/>
</dbReference>
<feature type="domain" description="Fibronectin type-III" evidence="1">
    <location>
        <begin position="158"/>
        <end position="248"/>
    </location>
</feature>
<dbReference type="Gene3D" id="2.60.40.10">
    <property type="entry name" value="Immunoglobulins"/>
    <property type="match status" value="3"/>
</dbReference>
<accession>A0ABQ9E9A1</accession>
<feature type="domain" description="Fibronectin type-III" evidence="1">
    <location>
        <begin position="344"/>
        <end position="437"/>
    </location>
</feature>
<name>A0ABQ9E9A1_TEGGR</name>
<keyword evidence="3" id="KW-1185">Reference proteome</keyword>
<proteinExistence type="predicted"/>
<dbReference type="PANTHER" id="PTHR46957">
    <property type="entry name" value="CYTOKINE RECEPTOR"/>
    <property type="match status" value="1"/>
</dbReference>
<evidence type="ECO:0000313" key="2">
    <source>
        <dbReference type="EMBL" id="KAJ8300075.1"/>
    </source>
</evidence>
<gene>
    <name evidence="2" type="ORF">KUTeg_021594</name>
</gene>
<organism evidence="2 3">
    <name type="scientific">Tegillarca granosa</name>
    <name type="common">Malaysian cockle</name>
    <name type="synonym">Anadara granosa</name>
    <dbReference type="NCBI Taxonomy" id="220873"/>
    <lineage>
        <taxon>Eukaryota</taxon>
        <taxon>Metazoa</taxon>
        <taxon>Spiralia</taxon>
        <taxon>Lophotrochozoa</taxon>
        <taxon>Mollusca</taxon>
        <taxon>Bivalvia</taxon>
        <taxon>Autobranchia</taxon>
        <taxon>Pteriomorphia</taxon>
        <taxon>Arcoida</taxon>
        <taxon>Arcoidea</taxon>
        <taxon>Arcidae</taxon>
        <taxon>Tegillarca</taxon>
    </lineage>
</organism>